<dbReference type="Proteomes" id="UP000320386">
    <property type="component" value="Chromosome"/>
</dbReference>
<dbReference type="InterPro" id="IPR011990">
    <property type="entry name" value="TPR-like_helical_dom_sf"/>
</dbReference>
<keyword evidence="3" id="KW-1185">Reference proteome</keyword>
<dbReference type="AlphaFoldDB" id="A0A518BY85"/>
<dbReference type="KEGG" id="mcad:Pan265_17980"/>
<dbReference type="SMART" id="SM00028">
    <property type="entry name" value="TPR"/>
    <property type="match status" value="3"/>
</dbReference>
<evidence type="ECO:0000313" key="3">
    <source>
        <dbReference type="Proteomes" id="UP000320386"/>
    </source>
</evidence>
<dbReference type="RefSeq" id="WP_145446131.1">
    <property type="nucleotide sequence ID" value="NZ_CP036280.1"/>
</dbReference>
<dbReference type="SUPFAM" id="SSF48452">
    <property type="entry name" value="TPR-like"/>
    <property type="match status" value="1"/>
</dbReference>
<organism evidence="2 3">
    <name type="scientific">Mucisphaera calidilacus</name>
    <dbReference type="NCBI Taxonomy" id="2527982"/>
    <lineage>
        <taxon>Bacteria</taxon>
        <taxon>Pseudomonadati</taxon>
        <taxon>Planctomycetota</taxon>
        <taxon>Phycisphaerae</taxon>
        <taxon>Phycisphaerales</taxon>
        <taxon>Phycisphaeraceae</taxon>
        <taxon>Mucisphaera</taxon>
    </lineage>
</organism>
<dbReference type="Gene3D" id="1.25.40.10">
    <property type="entry name" value="Tetratricopeptide repeat domain"/>
    <property type="match status" value="2"/>
</dbReference>
<accession>A0A518BY85</accession>
<name>A0A518BY85_9BACT</name>
<dbReference type="EMBL" id="CP036280">
    <property type="protein sequence ID" value="QDU71939.1"/>
    <property type="molecule type" value="Genomic_DNA"/>
</dbReference>
<protein>
    <submittedName>
        <fullName evidence="2">Tetratricopeptide repeat protein</fullName>
    </submittedName>
</protein>
<feature type="repeat" description="TPR" evidence="1">
    <location>
        <begin position="163"/>
        <end position="196"/>
    </location>
</feature>
<reference evidence="2 3" key="1">
    <citation type="submission" date="2019-02" db="EMBL/GenBank/DDBJ databases">
        <title>Deep-cultivation of Planctomycetes and their phenomic and genomic characterization uncovers novel biology.</title>
        <authorList>
            <person name="Wiegand S."/>
            <person name="Jogler M."/>
            <person name="Boedeker C."/>
            <person name="Pinto D."/>
            <person name="Vollmers J."/>
            <person name="Rivas-Marin E."/>
            <person name="Kohn T."/>
            <person name="Peeters S.H."/>
            <person name="Heuer A."/>
            <person name="Rast P."/>
            <person name="Oberbeckmann S."/>
            <person name="Bunk B."/>
            <person name="Jeske O."/>
            <person name="Meyerdierks A."/>
            <person name="Storesund J.E."/>
            <person name="Kallscheuer N."/>
            <person name="Luecker S."/>
            <person name="Lage O.M."/>
            <person name="Pohl T."/>
            <person name="Merkel B.J."/>
            <person name="Hornburger P."/>
            <person name="Mueller R.-W."/>
            <person name="Bruemmer F."/>
            <person name="Labrenz M."/>
            <person name="Spormann A.M."/>
            <person name="Op den Camp H."/>
            <person name="Overmann J."/>
            <person name="Amann R."/>
            <person name="Jetten M.S.M."/>
            <person name="Mascher T."/>
            <person name="Medema M.H."/>
            <person name="Devos D.P."/>
            <person name="Kaster A.-K."/>
            <person name="Ovreas L."/>
            <person name="Rohde M."/>
            <person name="Galperin M.Y."/>
            <person name="Jogler C."/>
        </authorList>
    </citation>
    <scope>NUCLEOTIDE SEQUENCE [LARGE SCALE GENOMIC DNA]</scope>
    <source>
        <strain evidence="2 3">Pan265</strain>
    </source>
</reference>
<evidence type="ECO:0000256" key="1">
    <source>
        <dbReference type="PROSITE-ProRule" id="PRU00339"/>
    </source>
</evidence>
<dbReference type="Pfam" id="PF14559">
    <property type="entry name" value="TPR_19"/>
    <property type="match status" value="1"/>
</dbReference>
<keyword evidence="1" id="KW-0802">TPR repeat</keyword>
<dbReference type="OrthoDB" id="263522at2"/>
<dbReference type="InterPro" id="IPR019734">
    <property type="entry name" value="TPR_rpt"/>
</dbReference>
<dbReference type="PROSITE" id="PS50005">
    <property type="entry name" value="TPR"/>
    <property type="match status" value="1"/>
</dbReference>
<proteinExistence type="predicted"/>
<sequence length="501" mass="56436">MGFFDLGGLAKKLTGGGADADKPTAAESRDPRKAARFFEHAATATDAGNYDFAIELYINGLRHAPDKMEMHENLREVALKRKLAGGKPAGFGAMFSGGSNKLEKMLAAEKTWAMSPLDANLMRDFMKAAVAADQQEDEDTNLANVAYWIGVNAMENTNTKPNKSLYLSLVDSFAAIDAYDRAVEACKRAIAVAPNDSKLFEKLKNLEAERMITSGTFGAGGEGDFRANLKDSDAQNTQQAEQSLRMEESELEQLIGQRRAEYDENPEDTDRLTKLIDTLLRTDEEQYENEAIELLTEAWEEHGQYRYKLRAGDIRIKQFVRQSRALKKAAEDKSPEAIAAFQQHQKERLSFELAEFQERVKNYPTDMGLRYELGRRLFQAGQHDEAIGAFQQAKGDAKHRAQAHLYLGQCYLKKTWFEEAIDTLREGIEAHKLQDDRLAMDLRYLLMDALVHQAQDNKNIEASREAQKIASGILQTDINYRDIQQRMDTIRALTKSLEANA</sequence>
<evidence type="ECO:0000313" key="2">
    <source>
        <dbReference type="EMBL" id="QDU71939.1"/>
    </source>
</evidence>
<gene>
    <name evidence="2" type="ORF">Pan265_17980</name>
</gene>